<dbReference type="EC" id="3.4.-.-" evidence="8"/>
<dbReference type="SUPFAM" id="SSF143081">
    <property type="entry name" value="BB1717-like"/>
    <property type="match status" value="1"/>
</dbReference>
<dbReference type="Proteomes" id="UP001202922">
    <property type="component" value="Unassembled WGS sequence"/>
</dbReference>
<evidence type="ECO:0000313" key="10">
    <source>
        <dbReference type="Proteomes" id="UP001202922"/>
    </source>
</evidence>
<dbReference type="PANTHER" id="PTHR13604">
    <property type="entry name" value="DC12-RELATED"/>
    <property type="match status" value="1"/>
</dbReference>
<keyword evidence="7" id="KW-0456">Lyase</keyword>
<protein>
    <recommendedName>
        <fullName evidence="8">Abasic site processing protein</fullName>
        <ecNumber evidence="8">3.4.-.-</ecNumber>
    </recommendedName>
</protein>
<evidence type="ECO:0000256" key="5">
    <source>
        <dbReference type="ARBA" id="ARBA00023124"/>
    </source>
</evidence>
<dbReference type="InterPro" id="IPR003738">
    <property type="entry name" value="SRAP"/>
</dbReference>
<keyword evidence="5" id="KW-0190">Covalent protein-DNA linkage</keyword>
<comment type="caution">
    <text evidence="9">The sequence shown here is derived from an EMBL/GenBank/DDBJ whole genome shotgun (WGS) entry which is preliminary data.</text>
</comment>
<evidence type="ECO:0000256" key="1">
    <source>
        <dbReference type="ARBA" id="ARBA00008136"/>
    </source>
</evidence>
<reference evidence="9 10" key="1">
    <citation type="submission" date="2022-03" db="EMBL/GenBank/DDBJ databases">
        <title>Sinomonas sp. isolated from a soil.</title>
        <authorList>
            <person name="Han J."/>
            <person name="Kim D.-U."/>
        </authorList>
    </citation>
    <scope>NUCLEOTIDE SEQUENCE [LARGE SCALE GENOMIC DNA]</scope>
    <source>
        <strain evidence="9 10">5-5</strain>
    </source>
</reference>
<evidence type="ECO:0000256" key="2">
    <source>
        <dbReference type="ARBA" id="ARBA00022670"/>
    </source>
</evidence>
<keyword evidence="4 8" id="KW-0378">Hydrolase</keyword>
<dbReference type="PANTHER" id="PTHR13604:SF0">
    <property type="entry name" value="ABASIC SITE PROCESSING PROTEIN HMCES"/>
    <property type="match status" value="1"/>
</dbReference>
<dbReference type="EMBL" id="JAKZBV010000001">
    <property type="protein sequence ID" value="MCH6470234.1"/>
    <property type="molecule type" value="Genomic_DNA"/>
</dbReference>
<evidence type="ECO:0000256" key="3">
    <source>
        <dbReference type="ARBA" id="ARBA00022763"/>
    </source>
</evidence>
<dbReference type="RefSeq" id="WP_241053754.1">
    <property type="nucleotide sequence ID" value="NZ_JAKZBV010000001.1"/>
</dbReference>
<keyword evidence="2 8" id="KW-0645">Protease</keyword>
<comment type="similarity">
    <text evidence="1 8">Belongs to the SOS response-associated peptidase family.</text>
</comment>
<proteinExistence type="inferred from homology"/>
<evidence type="ECO:0000256" key="8">
    <source>
        <dbReference type="RuleBase" id="RU364100"/>
    </source>
</evidence>
<evidence type="ECO:0000256" key="4">
    <source>
        <dbReference type="ARBA" id="ARBA00022801"/>
    </source>
</evidence>
<dbReference type="Pfam" id="PF02586">
    <property type="entry name" value="SRAP"/>
    <property type="match status" value="1"/>
</dbReference>
<evidence type="ECO:0000256" key="6">
    <source>
        <dbReference type="ARBA" id="ARBA00023125"/>
    </source>
</evidence>
<name>A0ABS9U0K8_9MICC</name>
<keyword evidence="6" id="KW-0238">DNA-binding</keyword>
<keyword evidence="10" id="KW-1185">Reference proteome</keyword>
<organism evidence="9 10">
    <name type="scientific">Sinomonas terrae</name>
    <dbReference type="NCBI Taxonomy" id="2908838"/>
    <lineage>
        <taxon>Bacteria</taxon>
        <taxon>Bacillati</taxon>
        <taxon>Actinomycetota</taxon>
        <taxon>Actinomycetes</taxon>
        <taxon>Micrococcales</taxon>
        <taxon>Micrococcaceae</taxon>
        <taxon>Sinomonas</taxon>
    </lineage>
</organism>
<keyword evidence="3" id="KW-0227">DNA damage</keyword>
<dbReference type="Gene3D" id="3.90.1680.10">
    <property type="entry name" value="SOS response associated peptidase-like"/>
    <property type="match status" value="1"/>
</dbReference>
<evidence type="ECO:0000256" key="7">
    <source>
        <dbReference type="ARBA" id="ARBA00023239"/>
    </source>
</evidence>
<evidence type="ECO:0000313" key="9">
    <source>
        <dbReference type="EMBL" id="MCH6470234.1"/>
    </source>
</evidence>
<dbReference type="InterPro" id="IPR036590">
    <property type="entry name" value="SRAP-like"/>
</dbReference>
<gene>
    <name evidence="9" type="ORF">L0M17_09635</name>
</gene>
<sequence>MCGRYVMARAVGDLVAEFDVDETLAEPLEPSYNVAPTDPVPIVLERRDRETKDLSRKLVTARWGLVPSWAKDTKGAARLINARRETVTEKPSFRKAASHRRALVPADGYYEWQKEETAGKLTKIPNYLHAPGEGLLAFAALFENWPDPAAAADDPNRWLRTCTIITAPASDTLGHIHDRTPLIIPKDLWADWLNPEITAEGDVRSLIDAIPEPHLVPRVVSSLVNSVQNNGPELIAPAEPEGQKSLFN</sequence>
<accession>A0ABS9U0K8</accession>